<protein>
    <submittedName>
        <fullName evidence="6">LysR substrate-binding domain-containing protein</fullName>
    </submittedName>
</protein>
<dbReference type="InterPro" id="IPR036390">
    <property type="entry name" value="WH_DNA-bd_sf"/>
</dbReference>
<evidence type="ECO:0000256" key="1">
    <source>
        <dbReference type="ARBA" id="ARBA00009437"/>
    </source>
</evidence>
<dbReference type="SUPFAM" id="SSF53850">
    <property type="entry name" value="Periplasmic binding protein-like II"/>
    <property type="match status" value="1"/>
</dbReference>
<evidence type="ECO:0000256" key="4">
    <source>
        <dbReference type="ARBA" id="ARBA00023163"/>
    </source>
</evidence>
<keyword evidence="4" id="KW-0804">Transcription</keyword>
<dbReference type="PANTHER" id="PTHR30537:SF68">
    <property type="entry name" value="TRANSCRIPTIONAL REGULATOR-RELATED"/>
    <property type="match status" value="1"/>
</dbReference>
<dbReference type="FunFam" id="1.10.10.10:FF:000001">
    <property type="entry name" value="LysR family transcriptional regulator"/>
    <property type="match status" value="1"/>
</dbReference>
<keyword evidence="2" id="KW-0805">Transcription regulation</keyword>
<dbReference type="Pfam" id="PF00126">
    <property type="entry name" value="HTH_1"/>
    <property type="match status" value="1"/>
</dbReference>
<dbReference type="Gene3D" id="1.10.10.10">
    <property type="entry name" value="Winged helix-like DNA-binding domain superfamily/Winged helix DNA-binding domain"/>
    <property type="match status" value="1"/>
</dbReference>
<dbReference type="GO" id="GO:0003700">
    <property type="term" value="F:DNA-binding transcription factor activity"/>
    <property type="evidence" value="ECO:0007669"/>
    <property type="project" value="InterPro"/>
</dbReference>
<organism evidence="6 7">
    <name type="scientific">Tahibacter soli</name>
    <dbReference type="NCBI Taxonomy" id="2983605"/>
    <lineage>
        <taxon>Bacteria</taxon>
        <taxon>Pseudomonadati</taxon>
        <taxon>Pseudomonadota</taxon>
        <taxon>Gammaproteobacteria</taxon>
        <taxon>Lysobacterales</taxon>
        <taxon>Rhodanobacteraceae</taxon>
        <taxon>Tahibacter</taxon>
    </lineage>
</organism>
<comment type="caution">
    <text evidence="6">The sequence shown here is derived from an EMBL/GenBank/DDBJ whole genome shotgun (WGS) entry which is preliminary data.</text>
</comment>
<name>A0A9X3YNR4_9GAMM</name>
<reference evidence="6" key="1">
    <citation type="submission" date="2023-02" db="EMBL/GenBank/DDBJ databases">
        <title>Tahibacter soli sp. nov. isolated from soil.</title>
        <authorList>
            <person name="Baek J.H."/>
            <person name="Lee J.K."/>
            <person name="Choi D.G."/>
            <person name="Jeon C.O."/>
        </authorList>
    </citation>
    <scope>NUCLEOTIDE SEQUENCE</scope>
    <source>
        <strain evidence="6">BL</strain>
    </source>
</reference>
<evidence type="ECO:0000256" key="2">
    <source>
        <dbReference type="ARBA" id="ARBA00023015"/>
    </source>
</evidence>
<dbReference type="InterPro" id="IPR036388">
    <property type="entry name" value="WH-like_DNA-bd_sf"/>
</dbReference>
<keyword evidence="7" id="KW-1185">Reference proteome</keyword>
<evidence type="ECO:0000313" key="7">
    <source>
        <dbReference type="Proteomes" id="UP001139971"/>
    </source>
</evidence>
<keyword evidence="3" id="KW-0238">DNA-binding</keyword>
<dbReference type="InterPro" id="IPR058163">
    <property type="entry name" value="LysR-type_TF_proteobact-type"/>
</dbReference>
<feature type="domain" description="HTH lysR-type" evidence="5">
    <location>
        <begin position="1"/>
        <end position="60"/>
    </location>
</feature>
<dbReference type="PANTHER" id="PTHR30537">
    <property type="entry name" value="HTH-TYPE TRANSCRIPTIONAL REGULATOR"/>
    <property type="match status" value="1"/>
</dbReference>
<dbReference type="CDD" id="cd08422">
    <property type="entry name" value="PBP2_CrgA_like"/>
    <property type="match status" value="1"/>
</dbReference>
<dbReference type="EMBL" id="JAOVZO020000018">
    <property type="protein sequence ID" value="MDC8014133.1"/>
    <property type="molecule type" value="Genomic_DNA"/>
</dbReference>
<sequence length="343" mass="37820">MTRDLNDTLIFVKVVEQGSFTAAALTLGVPKTSVSRKVQELEDRLGTRLLKRTTRRIGLTEAGSLYYEHCRRIARDLDEAEAAVNQLHGVPRGWLRVTAPYTLGINGLSPIVPEFMARHPEIRVELTLTNDHMDLVGTDIDLALRIGVLPDSTLSARRLGGFTGQVYASLDYLERYGEPISPTELSHHRALFHSTQRGQARHVWTLRNGDDEADYAVNPVFVANDPSVLRGPLLAGTGLALLSNSLVEPLLASGRIRRVLSAWHYPGVELNAVFPPGRSMLPKVRLFVDFLLERLRLTEWCLPCPNGKPGEATPTGLRIWGPAWALTQQRAAGQDDAGNSPST</sequence>
<dbReference type="GO" id="GO:0043565">
    <property type="term" value="F:sequence-specific DNA binding"/>
    <property type="evidence" value="ECO:0007669"/>
    <property type="project" value="TreeGrafter"/>
</dbReference>
<comment type="similarity">
    <text evidence="1">Belongs to the LysR transcriptional regulatory family.</text>
</comment>
<dbReference type="InterPro" id="IPR005119">
    <property type="entry name" value="LysR_subst-bd"/>
</dbReference>
<evidence type="ECO:0000259" key="5">
    <source>
        <dbReference type="PROSITE" id="PS50931"/>
    </source>
</evidence>
<accession>A0A9X3YNR4</accession>
<dbReference type="InterPro" id="IPR000847">
    <property type="entry name" value="LysR_HTH_N"/>
</dbReference>
<gene>
    <name evidence="6" type="ORF">OD750_016430</name>
</gene>
<dbReference type="Gene3D" id="3.40.190.290">
    <property type="match status" value="1"/>
</dbReference>
<dbReference type="PROSITE" id="PS50931">
    <property type="entry name" value="HTH_LYSR"/>
    <property type="match status" value="1"/>
</dbReference>
<dbReference type="Proteomes" id="UP001139971">
    <property type="component" value="Unassembled WGS sequence"/>
</dbReference>
<evidence type="ECO:0000313" key="6">
    <source>
        <dbReference type="EMBL" id="MDC8014133.1"/>
    </source>
</evidence>
<evidence type="ECO:0000256" key="3">
    <source>
        <dbReference type="ARBA" id="ARBA00023125"/>
    </source>
</evidence>
<dbReference type="GO" id="GO:0006351">
    <property type="term" value="P:DNA-templated transcription"/>
    <property type="evidence" value="ECO:0007669"/>
    <property type="project" value="TreeGrafter"/>
</dbReference>
<dbReference type="AlphaFoldDB" id="A0A9X3YNR4"/>
<dbReference type="SUPFAM" id="SSF46785">
    <property type="entry name" value="Winged helix' DNA-binding domain"/>
    <property type="match status" value="1"/>
</dbReference>
<proteinExistence type="inferred from homology"/>
<dbReference type="Pfam" id="PF03466">
    <property type="entry name" value="LysR_substrate"/>
    <property type="match status" value="1"/>
</dbReference>